<dbReference type="PROSITE" id="PS50853">
    <property type="entry name" value="FN3"/>
    <property type="match status" value="1"/>
</dbReference>
<dbReference type="InterPro" id="IPR015500">
    <property type="entry name" value="Peptidase_S8_subtilisin-rel"/>
</dbReference>
<keyword evidence="2 6" id="KW-0645">Protease</keyword>
<proteinExistence type="inferred from homology"/>
<dbReference type="PATRIC" id="fig|516051.4.peg.1517"/>
<dbReference type="SUPFAM" id="SSF49265">
    <property type="entry name" value="Fibronectin type III"/>
    <property type="match status" value="1"/>
</dbReference>
<sequence>MDYKYTVSRTVQIVLFASVLFCTAQLSAQSKDHKKFIQSANKAKEIQTLASKMRADYDAKHIRLQQFAKENGLPMTEKLSDGTVVSLQDIGVDGTPLFYTTFMDPTSKVSRANELYAGGNLNLDLDGRGLQVGVWDAGIALTSHQEFGARAIKGDAVDEVSAHATMVTGTLISSGVNKKAKGVAFAAEALTHDWTRDKVEVIETAAQGMLLSNHSYGIKSDRVPDWYFGSYIKVSQEWDEIMYNAPYYLMVTAAGNAQNSYDNEVPVYGKAKDGFDLLLGFAVSKNGITVAGANTRIDDKGELKSATVASYSSFGPVDDGRIKPDLAGDGTAVFAASSYGNQSYDSSTGTSMATPGVTGSLLLLQQYHEQLYGTYMKAATLKGLALHTADDVAAAGPDYKMGWGVLNVKKAAEVLKNKEYSSIVNEATLTNGEVYTITVKADGNQPLLASISWTDPKGEFVNRGNLNDATAALTNDLDIRITKDGKTYFPWKLNPAKAADKAIKGDNLVDPYERIDIGDAAGEYTITVTHKGNLVNGAQDFSLIVSGAELTQCRVVAPNGLQLTSATEAVAKFGWDAAEDTLFEIQYKEKGQTEWVTGHTWENTWNIPDLEKGKTYEMRLRAVCTENLVSEFSDVLEFMFNGEATEQTLAYEPLSYPTELSISLYPNPAVNELTVNAELSSDAEFSVVTVSGNIIKKGKINGAINVSDLSSGLYVLMVQDHSGLKSSKFYKN</sequence>
<evidence type="ECO:0000256" key="4">
    <source>
        <dbReference type="ARBA" id="ARBA00022801"/>
    </source>
</evidence>
<keyword evidence="4 6" id="KW-0378">Hydrolase</keyword>
<evidence type="ECO:0000313" key="8">
    <source>
        <dbReference type="EMBL" id="AKA35092.1"/>
    </source>
</evidence>
<evidence type="ECO:0000256" key="1">
    <source>
        <dbReference type="ARBA" id="ARBA00011073"/>
    </source>
</evidence>
<dbReference type="InterPro" id="IPR050131">
    <property type="entry name" value="Peptidase_S8_subtilisin-like"/>
</dbReference>
<evidence type="ECO:0000256" key="3">
    <source>
        <dbReference type="ARBA" id="ARBA00022729"/>
    </source>
</evidence>
<dbReference type="GO" id="GO:0004252">
    <property type="term" value="F:serine-type endopeptidase activity"/>
    <property type="evidence" value="ECO:0007669"/>
    <property type="project" value="UniProtKB-UniRule"/>
</dbReference>
<dbReference type="EMBL" id="CP011071">
    <property type="protein sequence ID" value="AKA35092.1"/>
    <property type="molecule type" value="Genomic_DNA"/>
</dbReference>
<protein>
    <submittedName>
        <fullName evidence="8">Peptidase S8 and S53 subtilisin kexin sedolisin</fullName>
    </submittedName>
</protein>
<dbReference type="CDD" id="cd04842">
    <property type="entry name" value="Peptidases_S8_Kp43_protease"/>
    <property type="match status" value="1"/>
</dbReference>
<dbReference type="Gene3D" id="2.60.40.10">
    <property type="entry name" value="Immunoglobulins"/>
    <property type="match status" value="1"/>
</dbReference>
<feature type="active site" description="Charge relay system" evidence="6">
    <location>
        <position position="163"/>
    </location>
</feature>
<dbReference type="SUPFAM" id="SSF52743">
    <property type="entry name" value="Subtilisin-like"/>
    <property type="match status" value="1"/>
</dbReference>
<dbReference type="InterPro" id="IPR026444">
    <property type="entry name" value="Secre_tail"/>
</dbReference>
<dbReference type="STRING" id="516051.VC82_1470"/>
<dbReference type="CDD" id="cd00063">
    <property type="entry name" value="FN3"/>
    <property type="match status" value="1"/>
</dbReference>
<dbReference type="HOGENOM" id="CLU_012611_0_0_10"/>
<dbReference type="GO" id="GO:0006508">
    <property type="term" value="P:proteolysis"/>
    <property type="evidence" value="ECO:0007669"/>
    <property type="project" value="UniProtKB-KW"/>
</dbReference>
<dbReference type="InterPro" id="IPR013783">
    <property type="entry name" value="Ig-like_fold"/>
</dbReference>
<dbReference type="AlphaFoldDB" id="A0A0D5YS35"/>
<organism evidence="8 9">
    <name type="scientific">Flagellimonas lutaonensis</name>
    <dbReference type="NCBI Taxonomy" id="516051"/>
    <lineage>
        <taxon>Bacteria</taxon>
        <taxon>Pseudomonadati</taxon>
        <taxon>Bacteroidota</taxon>
        <taxon>Flavobacteriia</taxon>
        <taxon>Flavobacteriales</taxon>
        <taxon>Flavobacteriaceae</taxon>
        <taxon>Flagellimonas</taxon>
    </lineage>
</organism>
<keyword evidence="5 6" id="KW-0720">Serine protease</keyword>
<feature type="active site" description="Charge relay system" evidence="6">
    <location>
        <position position="136"/>
    </location>
</feature>
<dbReference type="PRINTS" id="PR00723">
    <property type="entry name" value="SUBTILISIN"/>
</dbReference>
<dbReference type="Pfam" id="PF00041">
    <property type="entry name" value="fn3"/>
    <property type="match status" value="1"/>
</dbReference>
<dbReference type="PANTHER" id="PTHR43806">
    <property type="entry name" value="PEPTIDASE S8"/>
    <property type="match status" value="1"/>
</dbReference>
<evidence type="ECO:0000256" key="2">
    <source>
        <dbReference type="ARBA" id="ARBA00022670"/>
    </source>
</evidence>
<accession>A0A0D5YS35</accession>
<dbReference type="Pfam" id="PF18962">
    <property type="entry name" value="Por_Secre_tail"/>
    <property type="match status" value="1"/>
</dbReference>
<gene>
    <name evidence="8" type="ORF">VC82_1470</name>
</gene>
<dbReference type="Pfam" id="PF00082">
    <property type="entry name" value="Peptidase_S8"/>
    <property type="match status" value="1"/>
</dbReference>
<reference evidence="8 9" key="1">
    <citation type="submission" date="2015-03" db="EMBL/GenBank/DDBJ databases">
        <title>Complete genome sequence of Muricauda lutaonensis CC-HSB-11T, isolated from a coastal hot spring.</title>
        <authorList>
            <person name="Kim K.M."/>
        </authorList>
    </citation>
    <scope>NUCLEOTIDE SEQUENCE [LARGE SCALE GENOMIC DNA]</scope>
    <source>
        <strain evidence="8 9">CC-HSB-11</strain>
    </source>
</reference>
<dbReference type="InterPro" id="IPR036852">
    <property type="entry name" value="Peptidase_S8/S53_dom_sf"/>
</dbReference>
<dbReference type="Gene3D" id="3.40.50.200">
    <property type="entry name" value="Peptidase S8/S53 domain"/>
    <property type="match status" value="1"/>
</dbReference>
<evidence type="ECO:0000259" key="7">
    <source>
        <dbReference type="PROSITE" id="PS50853"/>
    </source>
</evidence>
<dbReference type="KEGG" id="mlt:VC82_1470"/>
<dbReference type="NCBIfam" id="TIGR04183">
    <property type="entry name" value="Por_Secre_tail"/>
    <property type="match status" value="1"/>
</dbReference>
<dbReference type="InterPro" id="IPR023828">
    <property type="entry name" value="Peptidase_S8_Ser-AS"/>
</dbReference>
<keyword evidence="9" id="KW-1185">Reference proteome</keyword>
<dbReference type="PROSITE" id="PS51892">
    <property type="entry name" value="SUBTILASE"/>
    <property type="match status" value="1"/>
</dbReference>
<feature type="active site" description="Charge relay system" evidence="6">
    <location>
        <position position="351"/>
    </location>
</feature>
<dbReference type="InterPro" id="IPR034058">
    <property type="entry name" value="TagA/B/C/D_pept_dom"/>
</dbReference>
<dbReference type="InterPro" id="IPR003961">
    <property type="entry name" value="FN3_dom"/>
</dbReference>
<comment type="similarity">
    <text evidence="1 6">Belongs to the peptidase S8 family.</text>
</comment>
<dbReference type="InterPro" id="IPR008979">
    <property type="entry name" value="Galactose-bd-like_sf"/>
</dbReference>
<evidence type="ECO:0000313" key="9">
    <source>
        <dbReference type="Proteomes" id="UP000032726"/>
    </source>
</evidence>
<feature type="domain" description="Fibronectin type-III" evidence="7">
    <location>
        <begin position="557"/>
        <end position="644"/>
    </location>
</feature>
<evidence type="ECO:0000256" key="6">
    <source>
        <dbReference type="PROSITE-ProRule" id="PRU01240"/>
    </source>
</evidence>
<evidence type="ECO:0000256" key="5">
    <source>
        <dbReference type="ARBA" id="ARBA00022825"/>
    </source>
</evidence>
<dbReference type="PANTHER" id="PTHR43806:SF11">
    <property type="entry name" value="CEREVISIN-RELATED"/>
    <property type="match status" value="1"/>
</dbReference>
<dbReference type="Proteomes" id="UP000032726">
    <property type="component" value="Chromosome"/>
</dbReference>
<dbReference type="RefSeq" id="WP_045801789.1">
    <property type="nucleotide sequence ID" value="NZ_CP011071.1"/>
</dbReference>
<dbReference type="SUPFAM" id="SSF49785">
    <property type="entry name" value="Galactose-binding domain-like"/>
    <property type="match status" value="1"/>
</dbReference>
<dbReference type="Gene3D" id="2.60.120.380">
    <property type="match status" value="1"/>
</dbReference>
<dbReference type="PROSITE" id="PS00138">
    <property type="entry name" value="SUBTILASE_SER"/>
    <property type="match status" value="1"/>
</dbReference>
<dbReference type="InterPro" id="IPR000209">
    <property type="entry name" value="Peptidase_S8/S53_dom"/>
</dbReference>
<dbReference type="InterPro" id="IPR036116">
    <property type="entry name" value="FN3_sf"/>
</dbReference>
<keyword evidence="3" id="KW-0732">Signal</keyword>
<dbReference type="OrthoDB" id="9792152at2"/>
<name>A0A0D5YS35_9FLAO</name>